<evidence type="ECO:0000256" key="1">
    <source>
        <dbReference type="ARBA" id="ARBA00004651"/>
    </source>
</evidence>
<dbReference type="EMBL" id="DRLD01000117">
    <property type="protein sequence ID" value="HED09881.1"/>
    <property type="molecule type" value="Genomic_DNA"/>
</dbReference>
<dbReference type="Proteomes" id="UP000886005">
    <property type="component" value="Unassembled WGS sequence"/>
</dbReference>
<protein>
    <recommendedName>
        <fullName evidence="6">ABC transmembrane type-1 domain-containing protein</fullName>
    </recommendedName>
</protein>
<gene>
    <name evidence="7" type="ORF">ENJ10_04280</name>
</gene>
<feature type="transmembrane region" description="Helical" evidence="5">
    <location>
        <begin position="98"/>
        <end position="115"/>
    </location>
</feature>
<dbReference type="PROSITE" id="PS50928">
    <property type="entry name" value="ABC_TM1"/>
    <property type="match status" value="1"/>
</dbReference>
<keyword evidence="4 5" id="KW-0472">Membrane</keyword>
<dbReference type="InterPro" id="IPR035906">
    <property type="entry name" value="MetI-like_sf"/>
</dbReference>
<feature type="transmembrane region" description="Helical" evidence="5">
    <location>
        <begin position="127"/>
        <end position="147"/>
    </location>
</feature>
<keyword evidence="2 5" id="KW-0812">Transmembrane</keyword>
<dbReference type="SUPFAM" id="SSF161098">
    <property type="entry name" value="MetI-like"/>
    <property type="match status" value="1"/>
</dbReference>
<dbReference type="InterPro" id="IPR000515">
    <property type="entry name" value="MetI-like"/>
</dbReference>
<feature type="transmembrane region" description="Helical" evidence="5">
    <location>
        <begin position="255"/>
        <end position="276"/>
    </location>
</feature>
<evidence type="ECO:0000256" key="3">
    <source>
        <dbReference type="ARBA" id="ARBA00022989"/>
    </source>
</evidence>
<evidence type="ECO:0000259" key="6">
    <source>
        <dbReference type="PROSITE" id="PS50928"/>
    </source>
</evidence>
<feature type="domain" description="ABC transmembrane type-1" evidence="6">
    <location>
        <begin position="50"/>
        <end position="256"/>
    </location>
</feature>
<evidence type="ECO:0000313" key="7">
    <source>
        <dbReference type="EMBL" id="HED09881.1"/>
    </source>
</evidence>
<proteinExistence type="predicted"/>
<reference evidence="7" key="1">
    <citation type="journal article" date="2020" name="mSystems">
        <title>Genome- and Community-Level Interaction Insights into Carbon Utilization and Element Cycling Functions of Hydrothermarchaeota in Hydrothermal Sediment.</title>
        <authorList>
            <person name="Zhou Z."/>
            <person name="Liu Y."/>
            <person name="Xu W."/>
            <person name="Pan J."/>
            <person name="Luo Z.H."/>
            <person name="Li M."/>
        </authorList>
    </citation>
    <scope>NUCLEOTIDE SEQUENCE [LARGE SCALE GENOMIC DNA]</scope>
    <source>
        <strain evidence="7">HyVt-456</strain>
    </source>
</reference>
<evidence type="ECO:0000256" key="5">
    <source>
        <dbReference type="SAM" id="Phobius"/>
    </source>
</evidence>
<evidence type="ECO:0000256" key="4">
    <source>
        <dbReference type="ARBA" id="ARBA00023136"/>
    </source>
</evidence>
<dbReference type="GO" id="GO:0005886">
    <property type="term" value="C:plasma membrane"/>
    <property type="evidence" value="ECO:0007669"/>
    <property type="project" value="UniProtKB-SubCell"/>
</dbReference>
<sequence length="288" mass="33157">MPKSISGWSEKFKKKDVEWLAVWLGGLLFIWLWLFFFLNSPARIKIETAFFNTFVIAFLSTIMTLILAWLHALVVYFSKRESPLLEQLSDIVISIWRALPQILGLLFGYILLVYLQQDHQMSRPLVLFFLALTVALVIFPELGDLLLERISYFQKSDFFDAMRVSGVRDGHIINYDILYKNSRVHILNKLIAIFGMTFFLLISVDFIVSVGLSRSVNLVNMPKTLGNVLAHIDSKQDILAIGRVVTRPDLLFDLFFTHLQGVSVAAIIVFSLFSLYKISLHFSRRLEM</sequence>
<comment type="subcellular location">
    <subcellularLocation>
        <location evidence="1">Cell membrane</location>
        <topology evidence="1">Multi-pass membrane protein</topology>
    </subcellularLocation>
</comment>
<evidence type="ECO:0000256" key="2">
    <source>
        <dbReference type="ARBA" id="ARBA00022692"/>
    </source>
</evidence>
<feature type="transmembrane region" description="Helical" evidence="5">
    <location>
        <begin position="50"/>
        <end position="77"/>
    </location>
</feature>
<feature type="transmembrane region" description="Helical" evidence="5">
    <location>
        <begin position="190"/>
        <end position="212"/>
    </location>
</feature>
<name>A0A7V1LKV9_CALAY</name>
<comment type="caution">
    <text evidence="7">The sequence shown here is derived from an EMBL/GenBank/DDBJ whole genome shotgun (WGS) entry which is preliminary data.</text>
</comment>
<dbReference type="AlphaFoldDB" id="A0A7V1LKV9"/>
<organism evidence="7">
    <name type="scientific">Caldithrix abyssi</name>
    <dbReference type="NCBI Taxonomy" id="187145"/>
    <lineage>
        <taxon>Bacteria</taxon>
        <taxon>Pseudomonadati</taxon>
        <taxon>Calditrichota</taxon>
        <taxon>Calditrichia</taxon>
        <taxon>Calditrichales</taxon>
        <taxon>Calditrichaceae</taxon>
        <taxon>Caldithrix</taxon>
    </lineage>
</organism>
<keyword evidence="3 5" id="KW-1133">Transmembrane helix</keyword>
<dbReference type="GO" id="GO:0055085">
    <property type="term" value="P:transmembrane transport"/>
    <property type="evidence" value="ECO:0007669"/>
    <property type="project" value="InterPro"/>
</dbReference>
<accession>A0A7V1LKV9</accession>
<feature type="transmembrane region" description="Helical" evidence="5">
    <location>
        <begin position="20"/>
        <end position="38"/>
    </location>
</feature>
<dbReference type="Gene3D" id="1.10.3720.10">
    <property type="entry name" value="MetI-like"/>
    <property type="match status" value="1"/>
</dbReference>